<accession>A0A0N5CRR7</accession>
<gene>
    <name evidence="3" type="ORF">TCLT_LOCUS2918</name>
</gene>
<dbReference type="InterPro" id="IPR013320">
    <property type="entry name" value="ConA-like_dom_sf"/>
</dbReference>
<protein>
    <submittedName>
        <fullName evidence="5">LAM_G_DOMAIN domain-containing protein</fullName>
    </submittedName>
</protein>
<dbReference type="PROSITE" id="PS50025">
    <property type="entry name" value="LAM_G_DOMAIN"/>
    <property type="match status" value="2"/>
</dbReference>
<dbReference type="OrthoDB" id="5848312at2759"/>
<reference evidence="3 4" key="2">
    <citation type="submission" date="2018-11" db="EMBL/GenBank/DDBJ databases">
        <authorList>
            <consortium name="Pathogen Informatics"/>
        </authorList>
    </citation>
    <scope>NUCLEOTIDE SEQUENCE [LARGE SCALE GENOMIC DNA]</scope>
</reference>
<sequence length="378" mass="42105">NYVHITLDEGAVIATSKFEGTEKRIIRIASKYQSGRFDDDRWHTVTVVRTITLMTLSVDGINDEIRQYAPEIDWLVNSFSYFGGIAKEKLVPGIKVKNFRGCLKNVTFSNFIYLAKFTISEMTTDGSIFAKSVFKLEFIRYEADAYLINFITLANQAYGKSVIRSAGDLSLSCRKVAVSEDTLSFNSGKHFITLPKWNSMASGSLNDMLISGFQLRTQERDGLILFHGSFPSAVTGHDYIAFELIDGHLFMIINLGSGHIRLQTTAEKITDGSAWHTVTLERVGRTGTVTVDNIKTDFSTPGVSANFIVEEPIYLGAVPWPANETHSVDFYVPHSIWSANLRKGFVGCLKNIRINGISPNTAIIFQEQQKSLENGKLA</sequence>
<dbReference type="SMART" id="SM00282">
    <property type="entry name" value="LamG"/>
    <property type="match status" value="2"/>
</dbReference>
<evidence type="ECO:0000313" key="5">
    <source>
        <dbReference type="WBParaSite" id="TCLT_0000291701-mRNA-1"/>
    </source>
</evidence>
<dbReference type="PANTHER" id="PTHR15036">
    <property type="entry name" value="PIKACHURIN-LIKE PROTEIN"/>
    <property type="match status" value="1"/>
</dbReference>
<evidence type="ECO:0000259" key="2">
    <source>
        <dbReference type="PROSITE" id="PS50025"/>
    </source>
</evidence>
<dbReference type="InterPro" id="IPR050372">
    <property type="entry name" value="Neurexin-related_CASP"/>
</dbReference>
<proteinExistence type="predicted"/>
<dbReference type="InterPro" id="IPR001791">
    <property type="entry name" value="Laminin_G"/>
</dbReference>
<dbReference type="AlphaFoldDB" id="A0A0N5CRR7"/>
<evidence type="ECO:0000313" key="3">
    <source>
        <dbReference type="EMBL" id="VDM99122.1"/>
    </source>
</evidence>
<dbReference type="EMBL" id="UYYF01000795">
    <property type="protein sequence ID" value="VDM99122.1"/>
    <property type="molecule type" value="Genomic_DNA"/>
</dbReference>
<comment type="caution">
    <text evidence="1">Lacks conserved residue(s) required for the propagation of feature annotation.</text>
</comment>
<evidence type="ECO:0000313" key="4">
    <source>
        <dbReference type="Proteomes" id="UP000276776"/>
    </source>
</evidence>
<dbReference type="Proteomes" id="UP000276776">
    <property type="component" value="Unassembled WGS sequence"/>
</dbReference>
<dbReference type="Gene3D" id="2.60.120.200">
    <property type="match status" value="2"/>
</dbReference>
<dbReference type="SUPFAM" id="SSF49899">
    <property type="entry name" value="Concanavalin A-like lectins/glucanases"/>
    <property type="match status" value="2"/>
</dbReference>
<reference evidence="5" key="1">
    <citation type="submission" date="2017-02" db="UniProtKB">
        <authorList>
            <consortium name="WormBaseParasite"/>
        </authorList>
    </citation>
    <scope>IDENTIFICATION</scope>
</reference>
<dbReference type="PANTHER" id="PTHR15036:SF89">
    <property type="entry name" value="NEUREXIN 1, ISOFORM F"/>
    <property type="match status" value="1"/>
</dbReference>
<dbReference type="STRING" id="103827.A0A0N5CRR7"/>
<dbReference type="WBParaSite" id="TCLT_0000291701-mRNA-1">
    <property type="protein sequence ID" value="TCLT_0000291701-mRNA-1"/>
    <property type="gene ID" value="TCLT_0000291701"/>
</dbReference>
<feature type="domain" description="Laminin G" evidence="2">
    <location>
        <begin position="181"/>
        <end position="378"/>
    </location>
</feature>
<feature type="domain" description="Laminin G" evidence="2">
    <location>
        <begin position="1"/>
        <end position="173"/>
    </location>
</feature>
<evidence type="ECO:0000256" key="1">
    <source>
        <dbReference type="PROSITE-ProRule" id="PRU00122"/>
    </source>
</evidence>
<keyword evidence="4" id="KW-1185">Reference proteome</keyword>
<dbReference type="CDD" id="cd00110">
    <property type="entry name" value="LamG"/>
    <property type="match status" value="2"/>
</dbReference>
<dbReference type="Pfam" id="PF02210">
    <property type="entry name" value="Laminin_G_2"/>
    <property type="match status" value="2"/>
</dbReference>
<name>A0A0N5CRR7_THECL</name>
<organism evidence="5">
    <name type="scientific">Thelazia callipaeda</name>
    <name type="common">Oriental eyeworm</name>
    <name type="synonym">Parasitic nematode</name>
    <dbReference type="NCBI Taxonomy" id="103827"/>
    <lineage>
        <taxon>Eukaryota</taxon>
        <taxon>Metazoa</taxon>
        <taxon>Ecdysozoa</taxon>
        <taxon>Nematoda</taxon>
        <taxon>Chromadorea</taxon>
        <taxon>Rhabditida</taxon>
        <taxon>Spirurina</taxon>
        <taxon>Spiruromorpha</taxon>
        <taxon>Thelazioidea</taxon>
        <taxon>Thelaziidae</taxon>
        <taxon>Thelazia</taxon>
    </lineage>
</organism>